<name>A0A1Q1NIP4_APOLU</name>
<dbReference type="AlphaFoldDB" id="A0A1Q1NIP4"/>
<evidence type="ECO:0000256" key="6">
    <source>
        <dbReference type="ARBA" id="ARBA00022989"/>
    </source>
</evidence>
<keyword evidence="3 10" id="KW-0716">Sensory transduction</keyword>
<evidence type="ECO:0000256" key="3">
    <source>
        <dbReference type="ARBA" id="ARBA00022606"/>
    </source>
</evidence>
<evidence type="ECO:0000256" key="9">
    <source>
        <dbReference type="ARBA" id="ARBA00023224"/>
    </source>
</evidence>
<keyword evidence="7 10" id="KW-0472">Membrane</keyword>
<feature type="transmembrane region" description="Helical" evidence="10">
    <location>
        <begin position="340"/>
        <end position="360"/>
    </location>
</feature>
<comment type="similarity">
    <text evidence="10">Belongs to the insect chemoreceptor superfamily. Heteromeric odorant receptor channel (TC 1.A.69) family.</text>
</comment>
<evidence type="ECO:0000256" key="10">
    <source>
        <dbReference type="RuleBase" id="RU351113"/>
    </source>
</evidence>
<comment type="caution">
    <text evidence="10">Lacks conserved residue(s) required for the propagation of feature annotation.</text>
</comment>
<protein>
    <recommendedName>
        <fullName evidence="10">Odorant receptor</fullName>
    </recommendedName>
</protein>
<keyword evidence="4 10" id="KW-0812">Transmembrane</keyword>
<feature type="transmembrane region" description="Helical" evidence="10">
    <location>
        <begin position="44"/>
        <end position="68"/>
    </location>
</feature>
<reference evidence="11" key="1">
    <citation type="journal article" date="2016" name="Sci. Rep.">
        <title>Identification and expression analysis of an olfactory receptor gene family in green plant bug Apolygus lucorum (Meyer-Dur).</title>
        <authorList>
            <person name="An X.K."/>
            <person name="Sun L."/>
            <person name="Liu H.W."/>
            <person name="Liu D.F."/>
            <person name="Ding Y.X."/>
            <person name="Li L.M."/>
            <person name="Zhang Y.J."/>
            <person name="Guo Y.Y."/>
        </authorList>
    </citation>
    <scope>NUCLEOTIDE SEQUENCE</scope>
</reference>
<dbReference type="PANTHER" id="PTHR21137:SF35">
    <property type="entry name" value="ODORANT RECEPTOR 19A-RELATED"/>
    <property type="match status" value="1"/>
</dbReference>
<dbReference type="PANTHER" id="PTHR21137">
    <property type="entry name" value="ODORANT RECEPTOR"/>
    <property type="match status" value="1"/>
</dbReference>
<evidence type="ECO:0000256" key="5">
    <source>
        <dbReference type="ARBA" id="ARBA00022725"/>
    </source>
</evidence>
<dbReference type="EMBL" id="KU958192">
    <property type="protein sequence ID" value="AQM56021.1"/>
    <property type="molecule type" value="mRNA"/>
</dbReference>
<dbReference type="InterPro" id="IPR004117">
    <property type="entry name" value="7tm6_olfct_rcpt"/>
</dbReference>
<keyword evidence="2" id="KW-1003">Cell membrane</keyword>
<dbReference type="GO" id="GO:0007165">
    <property type="term" value="P:signal transduction"/>
    <property type="evidence" value="ECO:0007669"/>
    <property type="project" value="UniProtKB-KW"/>
</dbReference>
<evidence type="ECO:0000256" key="8">
    <source>
        <dbReference type="ARBA" id="ARBA00023170"/>
    </source>
</evidence>
<keyword evidence="9 10" id="KW-0807">Transducer</keyword>
<keyword evidence="8 10" id="KW-0675">Receptor</keyword>
<feature type="transmembrane region" description="Helical" evidence="10">
    <location>
        <begin position="206"/>
        <end position="228"/>
    </location>
</feature>
<evidence type="ECO:0000256" key="1">
    <source>
        <dbReference type="ARBA" id="ARBA00004651"/>
    </source>
</evidence>
<dbReference type="GO" id="GO:0005886">
    <property type="term" value="C:plasma membrane"/>
    <property type="evidence" value="ECO:0007669"/>
    <property type="project" value="UniProtKB-SubCell"/>
</dbReference>
<comment type="subcellular location">
    <subcellularLocation>
        <location evidence="1 10">Cell membrane</location>
        <topology evidence="1 10">Multi-pass membrane protein</topology>
    </subcellularLocation>
</comment>
<evidence type="ECO:0000256" key="7">
    <source>
        <dbReference type="ARBA" id="ARBA00023136"/>
    </source>
</evidence>
<reference evidence="11" key="2">
    <citation type="submission" date="2016-03" db="EMBL/GenBank/DDBJ databases">
        <authorList>
            <person name="Ploux O."/>
        </authorList>
    </citation>
    <scope>NUCLEOTIDE SEQUENCE</scope>
</reference>
<dbReference type="GO" id="GO:0005549">
    <property type="term" value="F:odorant binding"/>
    <property type="evidence" value="ECO:0007669"/>
    <property type="project" value="InterPro"/>
</dbReference>
<accession>A0A1Q1NIP4</accession>
<feature type="transmembrane region" description="Helical" evidence="10">
    <location>
        <begin position="88"/>
        <end position="106"/>
    </location>
</feature>
<organism evidence="11">
    <name type="scientific">Apolygus lucorum</name>
    <name type="common">Small green plant bug</name>
    <name type="synonym">Lygocoris lucorum</name>
    <dbReference type="NCBI Taxonomy" id="248454"/>
    <lineage>
        <taxon>Eukaryota</taxon>
        <taxon>Metazoa</taxon>
        <taxon>Ecdysozoa</taxon>
        <taxon>Arthropoda</taxon>
        <taxon>Hexapoda</taxon>
        <taxon>Insecta</taxon>
        <taxon>Pterygota</taxon>
        <taxon>Neoptera</taxon>
        <taxon>Paraneoptera</taxon>
        <taxon>Hemiptera</taxon>
        <taxon>Heteroptera</taxon>
        <taxon>Panheteroptera</taxon>
        <taxon>Cimicomorpha</taxon>
        <taxon>Miridae</taxon>
        <taxon>Mirini</taxon>
        <taxon>Apolygus</taxon>
    </lineage>
</organism>
<feature type="transmembrane region" description="Helical" evidence="10">
    <location>
        <begin position="147"/>
        <end position="169"/>
    </location>
</feature>
<dbReference type="Pfam" id="PF02949">
    <property type="entry name" value="7tm_6"/>
    <property type="match status" value="1"/>
</dbReference>
<gene>
    <name evidence="11" type="primary">OR13</name>
</gene>
<dbReference type="GO" id="GO:0004984">
    <property type="term" value="F:olfactory receptor activity"/>
    <property type="evidence" value="ECO:0007669"/>
    <property type="project" value="InterPro"/>
</dbReference>
<feature type="transmembrane region" description="Helical" evidence="10">
    <location>
        <begin position="305"/>
        <end position="328"/>
    </location>
</feature>
<evidence type="ECO:0000256" key="2">
    <source>
        <dbReference type="ARBA" id="ARBA00022475"/>
    </source>
</evidence>
<sequence length="438" mass="50219">MAFIMRLIDKCAAMENDDLDRLLDNYYGPMFKLGLVFPSWKRSALVFTIPWFILNVSTFTWNLILLGITVYKAFLCDNDMDLFSLSTHYFLLLLCGSLIIFFMNWNRKLNGLNHTRISVDVGKYKDSRLYSHKDCILMEKQIRVESYRYLCLPLLIVLICGAVLIVPYASKLFRGVGTMYTTCGVDMFLPIPLYHPFPTHEGLNHFLALISQVLVVCCLANVIVAIMLNFTQYSLRVKLEYQVLGYSLDTLFARSKKVYLKNYPNEKASFHIRNPDYQRIVGSLLRDSIVHHQTLVDMMDKYHGLITYPVVFAYLTGSGAIGLGLLSIVRALQKGDTETLLLFSLLMLGEVISMLTMSLIGESVTEATIMLRYKLYDIRWYDMDIPNRRSLLNFQTFITEPLVLTAGKGLVNLTMETFSSIMNSAYSFFNLVNIQQSE</sequence>
<evidence type="ECO:0000313" key="11">
    <source>
        <dbReference type="EMBL" id="AQM56021.1"/>
    </source>
</evidence>
<keyword evidence="6 10" id="KW-1133">Transmembrane helix</keyword>
<proteinExistence type="evidence at transcript level"/>
<evidence type="ECO:0000256" key="4">
    <source>
        <dbReference type="ARBA" id="ARBA00022692"/>
    </source>
</evidence>
<keyword evidence="5 10" id="KW-0552">Olfaction</keyword>